<dbReference type="AlphaFoldDB" id="A0A5B6WFC9"/>
<dbReference type="InterPro" id="IPR053134">
    <property type="entry name" value="RNA-dir_DNA_polymerase"/>
</dbReference>
<dbReference type="InterPro" id="IPR043128">
    <property type="entry name" value="Rev_trsase/Diguanyl_cyclase"/>
</dbReference>
<dbReference type="PANTHER" id="PTHR24559">
    <property type="entry name" value="TRANSPOSON TY3-I GAG-POL POLYPROTEIN"/>
    <property type="match status" value="1"/>
</dbReference>
<sequence length="147" mass="16766">MSIRLSVVPGVKLIKQKKRKFASQDVEAVKEVAYPDWILNVLMVKKANGKWRMCIYFTNLNKTFSKDNFPLPSIDRLVNASLGQNFIDVFLGYNQKSMALEDQDKKPLLLRKAYFAISVEVYVDDMLVKISTLGGHVQDFSEAFAIL</sequence>
<dbReference type="SUPFAM" id="SSF56672">
    <property type="entry name" value="DNA/RNA polymerases"/>
    <property type="match status" value="1"/>
</dbReference>
<dbReference type="OrthoDB" id="8029257at2759"/>
<dbReference type="EMBL" id="SMMG02000003">
    <property type="protein sequence ID" value="KAA3480014.1"/>
    <property type="molecule type" value="Genomic_DNA"/>
</dbReference>
<keyword evidence="2" id="KW-1185">Reference proteome</keyword>
<reference evidence="2" key="1">
    <citation type="journal article" date="2019" name="Plant Biotechnol. J.">
        <title>Genome sequencing of the Australian wild diploid species Gossypium australe highlights disease resistance and delayed gland morphogenesis.</title>
        <authorList>
            <person name="Cai Y."/>
            <person name="Cai X."/>
            <person name="Wang Q."/>
            <person name="Wang P."/>
            <person name="Zhang Y."/>
            <person name="Cai C."/>
            <person name="Xu Y."/>
            <person name="Wang K."/>
            <person name="Zhou Z."/>
            <person name="Wang C."/>
            <person name="Geng S."/>
            <person name="Li B."/>
            <person name="Dong Q."/>
            <person name="Hou Y."/>
            <person name="Wang H."/>
            <person name="Ai P."/>
            <person name="Liu Z."/>
            <person name="Yi F."/>
            <person name="Sun M."/>
            <person name="An G."/>
            <person name="Cheng J."/>
            <person name="Zhang Y."/>
            <person name="Shi Q."/>
            <person name="Xie Y."/>
            <person name="Shi X."/>
            <person name="Chang Y."/>
            <person name="Huang F."/>
            <person name="Chen Y."/>
            <person name="Hong S."/>
            <person name="Mi L."/>
            <person name="Sun Q."/>
            <person name="Zhang L."/>
            <person name="Zhou B."/>
            <person name="Peng R."/>
            <person name="Zhang X."/>
            <person name="Liu F."/>
        </authorList>
    </citation>
    <scope>NUCLEOTIDE SEQUENCE [LARGE SCALE GENOMIC DNA]</scope>
    <source>
        <strain evidence="2">cv. PA1801</strain>
    </source>
</reference>
<dbReference type="Gene3D" id="3.30.70.270">
    <property type="match status" value="1"/>
</dbReference>
<comment type="caution">
    <text evidence="1">The sequence shown here is derived from an EMBL/GenBank/DDBJ whole genome shotgun (WGS) entry which is preliminary data.</text>
</comment>
<dbReference type="Proteomes" id="UP000325315">
    <property type="component" value="Unassembled WGS sequence"/>
</dbReference>
<dbReference type="InterPro" id="IPR043502">
    <property type="entry name" value="DNA/RNA_pol_sf"/>
</dbReference>
<accession>A0A5B6WFC9</accession>
<dbReference type="PANTHER" id="PTHR24559:SF430">
    <property type="entry name" value="RNA-DIRECTED DNA POLYMERASE"/>
    <property type="match status" value="1"/>
</dbReference>
<proteinExistence type="predicted"/>
<protein>
    <submittedName>
        <fullName evidence="1">Transposon Ty3-G Gag-Pol polyprotein</fullName>
    </submittedName>
</protein>
<evidence type="ECO:0000313" key="2">
    <source>
        <dbReference type="Proteomes" id="UP000325315"/>
    </source>
</evidence>
<evidence type="ECO:0000313" key="1">
    <source>
        <dbReference type="EMBL" id="KAA3480014.1"/>
    </source>
</evidence>
<gene>
    <name evidence="1" type="ORF">EPI10_020478</name>
</gene>
<organism evidence="1 2">
    <name type="scientific">Gossypium australe</name>
    <dbReference type="NCBI Taxonomy" id="47621"/>
    <lineage>
        <taxon>Eukaryota</taxon>
        <taxon>Viridiplantae</taxon>
        <taxon>Streptophyta</taxon>
        <taxon>Embryophyta</taxon>
        <taxon>Tracheophyta</taxon>
        <taxon>Spermatophyta</taxon>
        <taxon>Magnoliopsida</taxon>
        <taxon>eudicotyledons</taxon>
        <taxon>Gunneridae</taxon>
        <taxon>Pentapetalae</taxon>
        <taxon>rosids</taxon>
        <taxon>malvids</taxon>
        <taxon>Malvales</taxon>
        <taxon>Malvaceae</taxon>
        <taxon>Malvoideae</taxon>
        <taxon>Gossypium</taxon>
    </lineage>
</organism>
<name>A0A5B6WFC9_9ROSI</name>